<evidence type="ECO:0000313" key="1">
    <source>
        <dbReference type="EMBL" id="KNC82071.1"/>
    </source>
</evidence>
<dbReference type="PANTHER" id="PTHR43881:SF1">
    <property type="entry name" value="GAMMA-GLUTAMYLTRANSPEPTIDASE (AFU_ORTHOLOGUE AFUA_4G13580)"/>
    <property type="match status" value="1"/>
</dbReference>
<gene>
    <name evidence="1" type="ORF">SARC_05643</name>
</gene>
<dbReference type="Proteomes" id="UP000054560">
    <property type="component" value="Unassembled WGS sequence"/>
</dbReference>
<evidence type="ECO:0000313" key="2">
    <source>
        <dbReference type="Proteomes" id="UP000054560"/>
    </source>
</evidence>
<dbReference type="GeneID" id="25906147"/>
<dbReference type="AlphaFoldDB" id="A0A0L0FZU5"/>
<reference evidence="1 2" key="1">
    <citation type="submission" date="2011-02" db="EMBL/GenBank/DDBJ databases">
        <title>The Genome Sequence of Sphaeroforma arctica JP610.</title>
        <authorList>
            <consortium name="The Broad Institute Genome Sequencing Platform"/>
            <person name="Russ C."/>
            <person name="Cuomo C."/>
            <person name="Young S.K."/>
            <person name="Zeng Q."/>
            <person name="Gargeya S."/>
            <person name="Alvarado L."/>
            <person name="Berlin A."/>
            <person name="Chapman S.B."/>
            <person name="Chen Z."/>
            <person name="Freedman E."/>
            <person name="Gellesch M."/>
            <person name="Goldberg J."/>
            <person name="Griggs A."/>
            <person name="Gujja S."/>
            <person name="Heilman E."/>
            <person name="Heiman D."/>
            <person name="Howarth C."/>
            <person name="Mehta T."/>
            <person name="Neiman D."/>
            <person name="Pearson M."/>
            <person name="Roberts A."/>
            <person name="Saif S."/>
            <person name="Shea T."/>
            <person name="Shenoy N."/>
            <person name="Sisk P."/>
            <person name="Stolte C."/>
            <person name="Sykes S."/>
            <person name="White J."/>
            <person name="Yandava C."/>
            <person name="Burger G."/>
            <person name="Gray M.W."/>
            <person name="Holland P.W.H."/>
            <person name="King N."/>
            <person name="Lang F.B.F."/>
            <person name="Roger A.J."/>
            <person name="Ruiz-Trillo I."/>
            <person name="Haas B."/>
            <person name="Nusbaum C."/>
            <person name="Birren B."/>
        </authorList>
    </citation>
    <scope>NUCLEOTIDE SEQUENCE [LARGE SCALE GENOMIC DNA]</scope>
    <source>
        <strain evidence="1 2">JP610</strain>
    </source>
</reference>
<proteinExistence type="predicted"/>
<dbReference type="InterPro" id="IPR052896">
    <property type="entry name" value="GGT-like_enzyme"/>
</dbReference>
<sequence length="80" mass="8406">MTCASANINSSDMFSFSSRRSNVFSTHGMVGSSQPLASEIGLSVLKRGGNAADAAVAMAAALNVTEDMYMVIAHACWKFI</sequence>
<dbReference type="PANTHER" id="PTHR43881">
    <property type="entry name" value="GAMMA-GLUTAMYLTRANSPEPTIDASE (AFU_ORTHOLOGUE AFUA_4G13580)"/>
    <property type="match status" value="1"/>
</dbReference>
<protein>
    <recommendedName>
        <fullName evidence="3">Gamma-glutamyltransferase</fullName>
    </recommendedName>
</protein>
<name>A0A0L0FZU5_9EUKA</name>
<dbReference type="STRING" id="667725.A0A0L0FZU5"/>
<dbReference type="SUPFAM" id="SSF56235">
    <property type="entry name" value="N-terminal nucleophile aminohydrolases (Ntn hydrolases)"/>
    <property type="match status" value="1"/>
</dbReference>
<keyword evidence="2" id="KW-1185">Reference proteome</keyword>
<evidence type="ECO:0008006" key="3">
    <source>
        <dbReference type="Google" id="ProtNLM"/>
    </source>
</evidence>
<organism evidence="1 2">
    <name type="scientific">Sphaeroforma arctica JP610</name>
    <dbReference type="NCBI Taxonomy" id="667725"/>
    <lineage>
        <taxon>Eukaryota</taxon>
        <taxon>Ichthyosporea</taxon>
        <taxon>Ichthyophonida</taxon>
        <taxon>Sphaeroforma</taxon>
    </lineage>
</organism>
<accession>A0A0L0FZU5</accession>
<dbReference type="EMBL" id="KQ241963">
    <property type="protein sequence ID" value="KNC82071.1"/>
    <property type="molecule type" value="Genomic_DNA"/>
</dbReference>
<dbReference type="RefSeq" id="XP_014155973.1">
    <property type="nucleotide sequence ID" value="XM_014300498.1"/>
</dbReference>
<dbReference type="InterPro" id="IPR029055">
    <property type="entry name" value="Ntn_hydrolases_N"/>
</dbReference>